<keyword evidence="2" id="KW-1185">Reference proteome</keyword>
<name>A0A2H3AKI6_9AGAR</name>
<proteinExistence type="predicted"/>
<accession>A0A2H3AKI6</accession>
<protein>
    <submittedName>
        <fullName evidence="1">Uncharacterized protein</fullName>
    </submittedName>
</protein>
<organism evidence="1 2">
    <name type="scientific">Armillaria solidipes</name>
    <dbReference type="NCBI Taxonomy" id="1076256"/>
    <lineage>
        <taxon>Eukaryota</taxon>
        <taxon>Fungi</taxon>
        <taxon>Dikarya</taxon>
        <taxon>Basidiomycota</taxon>
        <taxon>Agaricomycotina</taxon>
        <taxon>Agaricomycetes</taxon>
        <taxon>Agaricomycetidae</taxon>
        <taxon>Agaricales</taxon>
        <taxon>Marasmiineae</taxon>
        <taxon>Physalacriaceae</taxon>
        <taxon>Armillaria</taxon>
    </lineage>
</organism>
<dbReference type="Proteomes" id="UP000218334">
    <property type="component" value="Unassembled WGS sequence"/>
</dbReference>
<dbReference type="EMBL" id="KZ293505">
    <property type="protein sequence ID" value="PBK59381.1"/>
    <property type="molecule type" value="Genomic_DNA"/>
</dbReference>
<evidence type="ECO:0000313" key="1">
    <source>
        <dbReference type="EMBL" id="PBK59381.1"/>
    </source>
</evidence>
<reference evidence="2" key="1">
    <citation type="journal article" date="2017" name="Nat. Ecol. Evol.">
        <title>Genome expansion and lineage-specific genetic innovations in the forest pathogenic fungi Armillaria.</title>
        <authorList>
            <person name="Sipos G."/>
            <person name="Prasanna A.N."/>
            <person name="Walter M.C."/>
            <person name="O'Connor E."/>
            <person name="Balint B."/>
            <person name="Krizsan K."/>
            <person name="Kiss B."/>
            <person name="Hess J."/>
            <person name="Varga T."/>
            <person name="Slot J."/>
            <person name="Riley R."/>
            <person name="Boka B."/>
            <person name="Rigling D."/>
            <person name="Barry K."/>
            <person name="Lee J."/>
            <person name="Mihaltcheva S."/>
            <person name="LaButti K."/>
            <person name="Lipzen A."/>
            <person name="Waldron R."/>
            <person name="Moloney N.M."/>
            <person name="Sperisen C."/>
            <person name="Kredics L."/>
            <person name="Vagvoelgyi C."/>
            <person name="Patrignani A."/>
            <person name="Fitzpatrick D."/>
            <person name="Nagy I."/>
            <person name="Doyle S."/>
            <person name="Anderson J.B."/>
            <person name="Grigoriev I.V."/>
            <person name="Gueldener U."/>
            <person name="Muensterkoetter M."/>
            <person name="Nagy L.G."/>
        </authorList>
    </citation>
    <scope>NUCLEOTIDE SEQUENCE [LARGE SCALE GENOMIC DNA]</scope>
    <source>
        <strain evidence="2">28-4</strain>
    </source>
</reference>
<sequence>MARALMISATFPAHQVHETIKRSEGANPDLYACVKELFPVLAHNDIQTLTLNGSIPSTLDRYSMLNLKELLLYNKYAWRHWSASATKLAITITSATRADVHVVRELTFEGGKPGILLDLQRLRWRAPEGICTFQDNSLLKMASSRRTRCPGSFIKLMVKTKIGDRDVLSEDIITRVKGLRKIRAVGVTL</sequence>
<evidence type="ECO:0000313" key="2">
    <source>
        <dbReference type="Proteomes" id="UP000218334"/>
    </source>
</evidence>
<gene>
    <name evidence="1" type="ORF">ARMSODRAFT_983059</name>
</gene>
<dbReference type="AlphaFoldDB" id="A0A2H3AKI6"/>